<evidence type="ECO:0000256" key="4">
    <source>
        <dbReference type="ARBA" id="ARBA00022807"/>
    </source>
</evidence>
<reference evidence="6 7" key="1">
    <citation type="journal article" date="2014" name="Genome Announc.">
        <title>Draft Genome Sequence of Lutibaculum baratangense Strain AMV1T, Isolated from a Mud Volcano in Andamans, India.</title>
        <authorList>
            <person name="Singh A."/>
            <person name="Sreenivas A."/>
            <person name="Sathyanarayana Reddy G."/>
            <person name="Pinnaka A.K."/>
            <person name="Shivaji S."/>
        </authorList>
    </citation>
    <scope>NUCLEOTIDE SEQUENCE [LARGE SCALE GENOMIC DNA]</scope>
    <source>
        <strain evidence="6 7">AMV1</strain>
    </source>
</reference>
<dbReference type="Proteomes" id="UP000017819">
    <property type="component" value="Unassembled WGS sequence"/>
</dbReference>
<dbReference type="Pfam" id="PF00877">
    <property type="entry name" value="NLPC_P60"/>
    <property type="match status" value="1"/>
</dbReference>
<comment type="caution">
    <text evidence="6">The sequence shown here is derived from an EMBL/GenBank/DDBJ whole genome shotgun (WGS) entry which is preliminary data.</text>
</comment>
<dbReference type="InterPro" id="IPR041382">
    <property type="entry name" value="SH3_16"/>
</dbReference>
<dbReference type="Pfam" id="PF18348">
    <property type="entry name" value="SH3_16"/>
    <property type="match status" value="1"/>
</dbReference>
<dbReference type="Gene3D" id="3.90.1720.10">
    <property type="entry name" value="endopeptidase domain like (from Nostoc punctiforme)"/>
    <property type="match status" value="1"/>
</dbReference>
<dbReference type="RefSeq" id="WP_023432629.1">
    <property type="nucleotide sequence ID" value="NZ_AWXZ01000035.1"/>
</dbReference>
<dbReference type="SUPFAM" id="SSF54001">
    <property type="entry name" value="Cysteine proteinases"/>
    <property type="match status" value="1"/>
</dbReference>
<gene>
    <name evidence="6" type="ORF">N177_2500</name>
</gene>
<dbReference type="InterPro" id="IPR038765">
    <property type="entry name" value="Papain-like_cys_pep_sf"/>
</dbReference>
<dbReference type="AlphaFoldDB" id="V4RD27"/>
<keyword evidence="3" id="KW-0378">Hydrolase</keyword>
<sequence length="282" mass="30727">MTALDPRLHAIRPDAADRALAGEVDRPRYLDPVAKVVSAASASLRREPRPDSRQDTELLHGERVKLFEETPEGWAWVQSESDGYVGWCPAGALETPGPAPTHRVAALRTWVYPGPDLKMPPLMLVSLNSEVAVLDLEGDFARIPAGFVFARHLRALDDPLCDWVAVAERFVGTPYYWGGRTSLGLDCSALVQMAMGACGLSCPRDSDMQERTLGAPVEPVPTDGWRRGDLVFWKGHVAIALGDGRLLHANGHHMDTVIEPAGTVVERILAKEGCPVSSVRRV</sequence>
<comment type="similarity">
    <text evidence="1">Belongs to the peptidase C40 family.</text>
</comment>
<dbReference type="STRING" id="631454.N177_2500"/>
<organism evidence="6 7">
    <name type="scientific">Lutibaculum baratangense AMV1</name>
    <dbReference type="NCBI Taxonomy" id="631454"/>
    <lineage>
        <taxon>Bacteria</taxon>
        <taxon>Pseudomonadati</taxon>
        <taxon>Pseudomonadota</taxon>
        <taxon>Alphaproteobacteria</taxon>
        <taxon>Hyphomicrobiales</taxon>
        <taxon>Tepidamorphaceae</taxon>
        <taxon>Lutibaculum</taxon>
    </lineage>
</organism>
<keyword evidence="2" id="KW-0645">Protease</keyword>
<dbReference type="GO" id="GO:0006508">
    <property type="term" value="P:proteolysis"/>
    <property type="evidence" value="ECO:0007669"/>
    <property type="project" value="UniProtKB-KW"/>
</dbReference>
<keyword evidence="4" id="KW-0788">Thiol protease</keyword>
<dbReference type="OrthoDB" id="9813368at2"/>
<accession>V4RD27</accession>
<keyword evidence="6" id="KW-0449">Lipoprotein</keyword>
<dbReference type="PROSITE" id="PS51935">
    <property type="entry name" value="NLPC_P60"/>
    <property type="match status" value="1"/>
</dbReference>
<dbReference type="SUPFAM" id="SSF50044">
    <property type="entry name" value="SH3-domain"/>
    <property type="match status" value="1"/>
</dbReference>
<dbReference type="InterPro" id="IPR000064">
    <property type="entry name" value="NLP_P60_dom"/>
</dbReference>
<keyword evidence="7" id="KW-1185">Reference proteome</keyword>
<evidence type="ECO:0000256" key="3">
    <source>
        <dbReference type="ARBA" id="ARBA00022801"/>
    </source>
</evidence>
<protein>
    <submittedName>
        <fullName evidence="6">NLP/P60 family lipoprotein</fullName>
    </submittedName>
</protein>
<evidence type="ECO:0000313" key="6">
    <source>
        <dbReference type="EMBL" id="ESR24051.1"/>
    </source>
</evidence>
<proteinExistence type="inferred from homology"/>
<dbReference type="PANTHER" id="PTHR47359:SF3">
    <property type="entry name" value="NLP_P60 DOMAIN-CONTAINING PROTEIN-RELATED"/>
    <property type="match status" value="1"/>
</dbReference>
<evidence type="ECO:0000256" key="1">
    <source>
        <dbReference type="ARBA" id="ARBA00007074"/>
    </source>
</evidence>
<dbReference type="eggNOG" id="COG0791">
    <property type="taxonomic scope" value="Bacteria"/>
</dbReference>
<dbReference type="PATRIC" id="fig|631454.5.peg.2469"/>
<evidence type="ECO:0000313" key="7">
    <source>
        <dbReference type="Proteomes" id="UP000017819"/>
    </source>
</evidence>
<dbReference type="EMBL" id="AWXZ01000035">
    <property type="protein sequence ID" value="ESR24051.1"/>
    <property type="molecule type" value="Genomic_DNA"/>
</dbReference>
<feature type="domain" description="NlpC/P60" evidence="5">
    <location>
        <begin position="157"/>
        <end position="282"/>
    </location>
</feature>
<dbReference type="GO" id="GO:0008234">
    <property type="term" value="F:cysteine-type peptidase activity"/>
    <property type="evidence" value="ECO:0007669"/>
    <property type="project" value="UniProtKB-KW"/>
</dbReference>
<dbReference type="InterPro" id="IPR036028">
    <property type="entry name" value="SH3-like_dom_sf"/>
</dbReference>
<dbReference type="InterPro" id="IPR051794">
    <property type="entry name" value="PG_Endopeptidase_C40"/>
</dbReference>
<evidence type="ECO:0000259" key="5">
    <source>
        <dbReference type="PROSITE" id="PS51935"/>
    </source>
</evidence>
<dbReference type="PANTHER" id="PTHR47359">
    <property type="entry name" value="PEPTIDOGLYCAN DL-ENDOPEPTIDASE CWLO"/>
    <property type="match status" value="1"/>
</dbReference>
<dbReference type="Gene3D" id="2.30.30.40">
    <property type="entry name" value="SH3 Domains"/>
    <property type="match status" value="1"/>
</dbReference>
<evidence type="ECO:0000256" key="2">
    <source>
        <dbReference type="ARBA" id="ARBA00022670"/>
    </source>
</evidence>
<name>V4RD27_9HYPH</name>